<dbReference type="EMBL" id="MFCX01000026">
    <property type="protein sequence ID" value="OGE25403.1"/>
    <property type="molecule type" value="Genomic_DNA"/>
</dbReference>
<organism evidence="9 10">
    <name type="scientific">Candidatus Daviesbacteria bacterium RIFCSPHIGHO2_02_FULL_39_12</name>
    <dbReference type="NCBI Taxonomy" id="1797770"/>
    <lineage>
        <taxon>Bacteria</taxon>
        <taxon>Candidatus Daviesiibacteriota</taxon>
    </lineage>
</organism>
<keyword evidence="6" id="KW-0460">Magnesium</keyword>
<dbReference type="NCBIfam" id="NF008805">
    <property type="entry name" value="PRK11824.1"/>
    <property type="match status" value="1"/>
</dbReference>
<dbReference type="PROSITE" id="PS50126">
    <property type="entry name" value="S1"/>
    <property type="match status" value="1"/>
</dbReference>
<dbReference type="FunFam" id="3.30.230.70:FF:000001">
    <property type="entry name" value="Polyribonucleotide nucleotidyltransferase"/>
    <property type="match status" value="1"/>
</dbReference>
<dbReference type="Pfam" id="PF03725">
    <property type="entry name" value="RNase_PH_C"/>
    <property type="match status" value="1"/>
</dbReference>
<name>A0A1F5J9Y0_9BACT</name>
<feature type="compositionally biased region" description="Basic and acidic residues" evidence="7">
    <location>
        <begin position="744"/>
        <end position="772"/>
    </location>
</feature>
<dbReference type="GO" id="GO:0006402">
    <property type="term" value="P:mRNA catabolic process"/>
    <property type="evidence" value="ECO:0007669"/>
    <property type="project" value="UniProtKB-UniRule"/>
</dbReference>
<dbReference type="Pfam" id="PF00013">
    <property type="entry name" value="KH_1"/>
    <property type="match status" value="1"/>
</dbReference>
<dbReference type="SUPFAM" id="SSF55666">
    <property type="entry name" value="Ribonuclease PH domain 2-like"/>
    <property type="match status" value="2"/>
</dbReference>
<dbReference type="PIRSF" id="PIRSF005499">
    <property type="entry name" value="PNPase"/>
    <property type="match status" value="1"/>
</dbReference>
<feature type="domain" description="S1 motif" evidence="8">
    <location>
        <begin position="629"/>
        <end position="697"/>
    </location>
</feature>
<feature type="compositionally biased region" description="Basic and acidic residues" evidence="7">
    <location>
        <begin position="702"/>
        <end position="716"/>
    </location>
</feature>
<comment type="caution">
    <text evidence="9">The sequence shown here is derived from an EMBL/GenBank/DDBJ whole genome shotgun (WGS) entry which is preliminary data.</text>
</comment>
<evidence type="ECO:0000256" key="7">
    <source>
        <dbReference type="SAM" id="MobiDB-lite"/>
    </source>
</evidence>
<keyword evidence="5 6" id="KW-0694">RNA-binding</keyword>
<dbReference type="CDD" id="cd02393">
    <property type="entry name" value="KH-I_PNPase"/>
    <property type="match status" value="1"/>
</dbReference>
<feature type="compositionally biased region" description="Low complexity" evidence="7">
    <location>
        <begin position="717"/>
        <end position="728"/>
    </location>
</feature>
<dbReference type="HAMAP" id="MF_01595">
    <property type="entry name" value="PNPase"/>
    <property type="match status" value="1"/>
</dbReference>
<feature type="compositionally biased region" description="Gly residues" evidence="7">
    <location>
        <begin position="781"/>
        <end position="798"/>
    </location>
</feature>
<dbReference type="GO" id="GO:0000287">
    <property type="term" value="F:magnesium ion binding"/>
    <property type="evidence" value="ECO:0007669"/>
    <property type="project" value="UniProtKB-UniRule"/>
</dbReference>
<evidence type="ECO:0000256" key="1">
    <source>
        <dbReference type="ARBA" id="ARBA00007404"/>
    </source>
</evidence>
<evidence type="ECO:0000256" key="3">
    <source>
        <dbReference type="ARBA" id="ARBA00022679"/>
    </source>
</evidence>
<evidence type="ECO:0000256" key="5">
    <source>
        <dbReference type="ARBA" id="ARBA00022884"/>
    </source>
</evidence>
<dbReference type="Pfam" id="PF01138">
    <property type="entry name" value="RNase_PH"/>
    <property type="match status" value="2"/>
</dbReference>
<evidence type="ECO:0000259" key="8">
    <source>
        <dbReference type="PROSITE" id="PS50126"/>
    </source>
</evidence>
<dbReference type="Pfam" id="PF00575">
    <property type="entry name" value="S1"/>
    <property type="match status" value="1"/>
</dbReference>
<proteinExistence type="inferred from homology"/>
<dbReference type="GO" id="GO:0000175">
    <property type="term" value="F:3'-5'-RNA exonuclease activity"/>
    <property type="evidence" value="ECO:0007669"/>
    <property type="project" value="TreeGrafter"/>
</dbReference>
<dbReference type="NCBIfam" id="TIGR03591">
    <property type="entry name" value="polynuc_phos"/>
    <property type="match status" value="1"/>
</dbReference>
<dbReference type="InterPro" id="IPR027408">
    <property type="entry name" value="PNPase/RNase_PH_dom_sf"/>
</dbReference>
<dbReference type="Gene3D" id="2.40.50.140">
    <property type="entry name" value="Nucleic acid-binding proteins"/>
    <property type="match status" value="1"/>
</dbReference>
<feature type="binding site" evidence="6">
    <location>
        <position position="500"/>
    </location>
    <ligand>
        <name>Mg(2+)</name>
        <dbReference type="ChEBI" id="CHEBI:18420"/>
    </ligand>
</feature>
<comment type="catalytic activity">
    <reaction evidence="6">
        <text>RNA(n+1) + phosphate = RNA(n) + a ribonucleoside 5'-diphosphate</text>
        <dbReference type="Rhea" id="RHEA:22096"/>
        <dbReference type="Rhea" id="RHEA-COMP:14527"/>
        <dbReference type="Rhea" id="RHEA-COMP:17342"/>
        <dbReference type="ChEBI" id="CHEBI:43474"/>
        <dbReference type="ChEBI" id="CHEBI:57930"/>
        <dbReference type="ChEBI" id="CHEBI:140395"/>
        <dbReference type="EC" id="2.7.7.8"/>
    </reaction>
</comment>
<dbReference type="GO" id="GO:0005829">
    <property type="term" value="C:cytosol"/>
    <property type="evidence" value="ECO:0007669"/>
    <property type="project" value="TreeGrafter"/>
</dbReference>
<dbReference type="InterPro" id="IPR001247">
    <property type="entry name" value="ExoRNase_PH_dom1"/>
</dbReference>
<dbReference type="InterPro" id="IPR015847">
    <property type="entry name" value="ExoRNase_PH_dom2"/>
</dbReference>
<keyword evidence="3 6" id="KW-0808">Transferase</keyword>
<feature type="binding site" evidence="6">
    <location>
        <position position="494"/>
    </location>
    <ligand>
        <name>Mg(2+)</name>
        <dbReference type="ChEBI" id="CHEBI:18420"/>
    </ligand>
</feature>
<dbReference type="InterPro" id="IPR012162">
    <property type="entry name" value="PNPase"/>
</dbReference>
<dbReference type="PANTHER" id="PTHR11252">
    <property type="entry name" value="POLYRIBONUCLEOTIDE NUCLEOTIDYLTRANSFERASE"/>
    <property type="match status" value="1"/>
</dbReference>
<dbReference type="SUPFAM" id="SSF54791">
    <property type="entry name" value="Eukaryotic type KH-domain (KH-domain type I)"/>
    <property type="match status" value="1"/>
</dbReference>
<keyword evidence="2 6" id="KW-0963">Cytoplasm</keyword>
<feature type="region of interest" description="Disordered" evidence="7">
    <location>
        <begin position="699"/>
        <end position="811"/>
    </location>
</feature>
<dbReference type="AlphaFoldDB" id="A0A1F5J9Y0"/>
<comment type="function">
    <text evidence="6">Involved in mRNA degradation. Catalyzes the phosphorolysis of single-stranded polyribonucleotides processively in the 3'- to 5'-direction.</text>
</comment>
<comment type="similarity">
    <text evidence="1 6">Belongs to the polyribonucleotide nucleotidyltransferase family.</text>
</comment>
<dbReference type="PANTHER" id="PTHR11252:SF0">
    <property type="entry name" value="POLYRIBONUCLEOTIDE NUCLEOTIDYLTRANSFERASE 1, MITOCHONDRIAL"/>
    <property type="match status" value="1"/>
</dbReference>
<sequence>MNKVITKEIDLNGRKLRLETGRLALQSDAAVLVSWGETVILATVATQPLTEDIGYFPLSVEYVEKHYAGGRISSSRFIKRETRPTDEAVLTGRLIDRSIRPLFPKEFKMHEVQVILTVLSVDQANDPDIVGLIGASAALSISSVPWNGPIAGVRVGKKMGSLVVNPTMDETEHLDMDLLVAAGKEKVVMIETGAKQVNEDLVFEGIKEAHVQAQPILVLIEEFAKEAGRQKQAYSNLAEEVEEALLKEVSAITKDRIEKALFDNEHPWHEATGDLIKKELAVQYAETLTPQIVSGIFDKMAKEILHETVLKKGKRVDGRAMDEIRPVNIEVGILPRTHGSALFQRGDTQVLSVVTLGAPSLQQTLDGMEGERQKRFMHHYNMSINPFSVGEVKRLGAPNRRDIGHGALAEKSVAAVIPLEDQFPYAIRVVSEVLAANASTSMASVCATTLALLNAGVPLVEPVAGIALGLFSDPSTSSGQGKVQVVTDMRAVEDFYGEMDFKVSGTKNGITAIQMDTKLDGLTFDIIKTALEMGKKARLEILDKINEAIPAVGPLSPHAPRVEILHIKPEEIGLLIGTGGKTINSIISKTGAQIDIEDDGTVMVSGTNSEGVDAAIASVQGMFKSFNVGDELTGKVVRLAPFGAFVEIAPGKDGLVHISQMAPTHVDRPEDIVSEGQEVKVRVTDVSPDGKIGLSMLFGADVKPETEGSPRPRFSEAGRPAAGGFRRGVFSREDRGESGSPRPRFGEAGRRPFEDRSRGGGFGDRPRFERRGGFGSPRFAGGAGSRGGPGRSGGFGSRGGRDRGGRGGFGR</sequence>
<reference evidence="9 10" key="1">
    <citation type="journal article" date="2016" name="Nat. Commun.">
        <title>Thousands of microbial genomes shed light on interconnected biogeochemical processes in an aquifer system.</title>
        <authorList>
            <person name="Anantharaman K."/>
            <person name="Brown C.T."/>
            <person name="Hug L.A."/>
            <person name="Sharon I."/>
            <person name="Castelle C.J."/>
            <person name="Probst A.J."/>
            <person name="Thomas B.C."/>
            <person name="Singh A."/>
            <person name="Wilkins M.J."/>
            <person name="Karaoz U."/>
            <person name="Brodie E.L."/>
            <person name="Williams K.H."/>
            <person name="Hubbard S.S."/>
            <person name="Banfield J.F."/>
        </authorList>
    </citation>
    <scope>NUCLEOTIDE SEQUENCE [LARGE SCALE GENOMIC DNA]</scope>
</reference>
<dbReference type="SUPFAM" id="SSF50249">
    <property type="entry name" value="Nucleic acid-binding proteins"/>
    <property type="match status" value="1"/>
</dbReference>
<evidence type="ECO:0000256" key="2">
    <source>
        <dbReference type="ARBA" id="ARBA00022490"/>
    </source>
</evidence>
<protein>
    <recommendedName>
        <fullName evidence="6">Polyribonucleotide nucleotidyltransferase</fullName>
        <ecNumber evidence="6">2.7.7.8</ecNumber>
    </recommendedName>
    <alternativeName>
        <fullName evidence="6">Polynucleotide phosphorylase</fullName>
        <shortName evidence="6">PNPase</shortName>
    </alternativeName>
</protein>
<evidence type="ECO:0000313" key="10">
    <source>
        <dbReference type="Proteomes" id="UP000177042"/>
    </source>
</evidence>
<dbReference type="Gene3D" id="3.30.1370.10">
    <property type="entry name" value="K Homology domain, type 1"/>
    <property type="match status" value="1"/>
</dbReference>
<comment type="cofactor">
    <cofactor evidence="6">
        <name>Mg(2+)</name>
        <dbReference type="ChEBI" id="CHEBI:18420"/>
    </cofactor>
</comment>
<comment type="subcellular location">
    <subcellularLocation>
        <location evidence="6">Cytoplasm</location>
    </subcellularLocation>
</comment>
<dbReference type="InterPro" id="IPR015848">
    <property type="entry name" value="PNPase_PH_RNA-bd_bac/org-type"/>
</dbReference>
<dbReference type="SMART" id="SM00322">
    <property type="entry name" value="KH"/>
    <property type="match status" value="1"/>
</dbReference>
<dbReference type="GO" id="GO:0003723">
    <property type="term" value="F:RNA binding"/>
    <property type="evidence" value="ECO:0007669"/>
    <property type="project" value="UniProtKB-UniRule"/>
</dbReference>
<gene>
    <name evidence="6" type="primary">pnp</name>
    <name evidence="9" type="ORF">A3C26_02505</name>
</gene>
<keyword evidence="4 6" id="KW-0548">Nucleotidyltransferase</keyword>
<keyword evidence="6" id="KW-0479">Metal-binding</keyword>
<dbReference type="InterPro" id="IPR004087">
    <property type="entry name" value="KH_dom"/>
</dbReference>
<dbReference type="PROSITE" id="PS50084">
    <property type="entry name" value="KH_TYPE_1"/>
    <property type="match status" value="1"/>
</dbReference>
<dbReference type="SUPFAM" id="SSF54211">
    <property type="entry name" value="Ribosomal protein S5 domain 2-like"/>
    <property type="match status" value="2"/>
</dbReference>
<evidence type="ECO:0000256" key="4">
    <source>
        <dbReference type="ARBA" id="ARBA00022695"/>
    </source>
</evidence>
<dbReference type="InterPro" id="IPR012340">
    <property type="entry name" value="NA-bd_OB-fold"/>
</dbReference>
<dbReference type="SMART" id="SM00316">
    <property type="entry name" value="S1"/>
    <property type="match status" value="1"/>
</dbReference>
<evidence type="ECO:0000313" key="9">
    <source>
        <dbReference type="EMBL" id="OGE25403.1"/>
    </source>
</evidence>
<dbReference type="InterPro" id="IPR003029">
    <property type="entry name" value="S1_domain"/>
</dbReference>
<dbReference type="InterPro" id="IPR004088">
    <property type="entry name" value="KH_dom_type_1"/>
</dbReference>
<dbReference type="Proteomes" id="UP000177042">
    <property type="component" value="Unassembled WGS sequence"/>
</dbReference>
<dbReference type="Gene3D" id="3.30.230.70">
    <property type="entry name" value="GHMP Kinase, N-terminal domain"/>
    <property type="match status" value="2"/>
</dbReference>
<dbReference type="GO" id="GO:0004654">
    <property type="term" value="F:polyribonucleotide nucleotidyltransferase activity"/>
    <property type="evidence" value="ECO:0007669"/>
    <property type="project" value="UniProtKB-UniRule"/>
</dbReference>
<dbReference type="Pfam" id="PF03726">
    <property type="entry name" value="PNPase"/>
    <property type="match status" value="1"/>
</dbReference>
<dbReference type="GO" id="GO:0006396">
    <property type="term" value="P:RNA processing"/>
    <property type="evidence" value="ECO:0007669"/>
    <property type="project" value="InterPro"/>
</dbReference>
<dbReference type="FunFam" id="3.30.1370.10:FF:000001">
    <property type="entry name" value="Polyribonucleotide nucleotidyltransferase"/>
    <property type="match status" value="1"/>
</dbReference>
<dbReference type="EC" id="2.7.7.8" evidence="6"/>
<dbReference type="CDD" id="cd11364">
    <property type="entry name" value="RNase_PH_PNPase_2"/>
    <property type="match status" value="1"/>
</dbReference>
<dbReference type="InterPro" id="IPR020568">
    <property type="entry name" value="Ribosomal_Su5_D2-typ_SF"/>
</dbReference>
<dbReference type="InterPro" id="IPR036345">
    <property type="entry name" value="ExoRNase_PH_dom2_sf"/>
</dbReference>
<evidence type="ECO:0000256" key="6">
    <source>
        <dbReference type="HAMAP-Rule" id="MF_01595"/>
    </source>
</evidence>
<dbReference type="InterPro" id="IPR036612">
    <property type="entry name" value="KH_dom_type_1_sf"/>
</dbReference>
<accession>A0A1F5J9Y0</accession>